<dbReference type="EMBL" id="AP019400">
    <property type="protein sequence ID" value="BBI31083.1"/>
    <property type="molecule type" value="Genomic_DNA"/>
</dbReference>
<dbReference type="AlphaFoldDB" id="A0A3T1CYZ6"/>
<dbReference type="PROSITE" id="PS51257">
    <property type="entry name" value="PROKAR_LIPOPROTEIN"/>
    <property type="match status" value="1"/>
</dbReference>
<feature type="chain" id="PRO_5019358384" description="Lipoprotein" evidence="2">
    <location>
        <begin position="30"/>
        <end position="134"/>
    </location>
</feature>
<evidence type="ECO:0000313" key="4">
    <source>
        <dbReference type="Proteomes" id="UP000289856"/>
    </source>
</evidence>
<keyword evidence="2" id="KW-0732">Signal</keyword>
<proteinExistence type="predicted"/>
<feature type="compositionally biased region" description="Polar residues" evidence="1">
    <location>
        <begin position="29"/>
        <end position="53"/>
    </location>
</feature>
<name>A0A3T1CYZ6_9BACL</name>
<reference evidence="3 4" key="1">
    <citation type="submission" date="2019-01" db="EMBL/GenBank/DDBJ databases">
        <title>Complete genome sequence of Cohnella hallensis HS21 isolated from Korean fir (Abies koreana) rhizospheric soil.</title>
        <authorList>
            <person name="Jiang L."/>
            <person name="Kang S.W."/>
            <person name="Kim S."/>
            <person name="Jung J."/>
            <person name="Kim C.Y."/>
            <person name="Kim D.H."/>
            <person name="Kim S.W."/>
            <person name="Lee J."/>
        </authorList>
    </citation>
    <scope>NUCLEOTIDE SEQUENCE [LARGE SCALE GENOMIC DNA]</scope>
    <source>
        <strain evidence="3 4">HS21</strain>
    </source>
</reference>
<evidence type="ECO:0000256" key="2">
    <source>
        <dbReference type="SAM" id="SignalP"/>
    </source>
</evidence>
<evidence type="ECO:0000256" key="1">
    <source>
        <dbReference type="SAM" id="MobiDB-lite"/>
    </source>
</evidence>
<dbReference type="RefSeq" id="WP_130604961.1">
    <property type="nucleotide sequence ID" value="NZ_AP019400.1"/>
</dbReference>
<gene>
    <name evidence="3" type="ORF">KCTCHS21_04820</name>
</gene>
<protein>
    <recommendedName>
        <fullName evidence="5">Lipoprotein</fullName>
    </recommendedName>
</protein>
<dbReference type="Proteomes" id="UP000289856">
    <property type="component" value="Chromosome"/>
</dbReference>
<organism evidence="3 4">
    <name type="scientific">Cohnella abietis</name>
    <dbReference type="NCBI Taxonomy" id="2507935"/>
    <lineage>
        <taxon>Bacteria</taxon>
        <taxon>Bacillati</taxon>
        <taxon>Bacillota</taxon>
        <taxon>Bacilli</taxon>
        <taxon>Bacillales</taxon>
        <taxon>Paenibacillaceae</taxon>
        <taxon>Cohnella</taxon>
    </lineage>
</organism>
<dbReference type="KEGG" id="cohn:KCTCHS21_04820"/>
<dbReference type="OrthoDB" id="2679017at2"/>
<sequence length="134" mass="14873">MRKHWKIMILMVTALCALMAISGCGSHSAKGTNGVKTQSYRNDGQLGTMSKNSKLPGHHIVTNYETDTVTMKQAIKKVPGVADSNVTFNGADAYVTIKLEKDLRPQQVPTVEQQAATVLRFNYPRYTIHVYSMK</sequence>
<keyword evidence="4" id="KW-1185">Reference proteome</keyword>
<evidence type="ECO:0008006" key="5">
    <source>
        <dbReference type="Google" id="ProtNLM"/>
    </source>
</evidence>
<evidence type="ECO:0000313" key="3">
    <source>
        <dbReference type="EMBL" id="BBI31083.1"/>
    </source>
</evidence>
<accession>A0A3T1CYZ6</accession>
<feature type="signal peptide" evidence="2">
    <location>
        <begin position="1"/>
        <end position="29"/>
    </location>
</feature>
<feature type="region of interest" description="Disordered" evidence="1">
    <location>
        <begin position="27"/>
        <end position="57"/>
    </location>
</feature>